<evidence type="ECO:0000313" key="2">
    <source>
        <dbReference type="EMBL" id="PZQ10689.1"/>
    </source>
</evidence>
<dbReference type="PANTHER" id="PTHR43739">
    <property type="entry name" value="XYLOGLUCANASE (EUROFUNG)"/>
    <property type="match status" value="1"/>
</dbReference>
<dbReference type="AlphaFoldDB" id="A0A2W5K451"/>
<reference evidence="2 3" key="1">
    <citation type="submission" date="2017-08" db="EMBL/GenBank/DDBJ databases">
        <title>Infants hospitalized years apart are colonized by the same room-sourced microbial strains.</title>
        <authorList>
            <person name="Brooks B."/>
            <person name="Olm M.R."/>
            <person name="Firek B.A."/>
            <person name="Baker R."/>
            <person name="Thomas B.C."/>
            <person name="Morowitz M.J."/>
            <person name="Banfield J.F."/>
        </authorList>
    </citation>
    <scope>NUCLEOTIDE SEQUENCE [LARGE SCALE GENOMIC DNA]</scope>
    <source>
        <strain evidence="2">S2_005_003_R2_42</strain>
    </source>
</reference>
<proteinExistence type="predicted"/>
<name>A0A2W5K451_9GAMM</name>
<dbReference type="InterPro" id="IPR015943">
    <property type="entry name" value="WD40/YVTN_repeat-like_dom_sf"/>
</dbReference>
<evidence type="ECO:0000313" key="3">
    <source>
        <dbReference type="Proteomes" id="UP000249046"/>
    </source>
</evidence>
<dbReference type="SUPFAM" id="SSF110296">
    <property type="entry name" value="Oligoxyloglucan reducing end-specific cellobiohydrolase"/>
    <property type="match status" value="2"/>
</dbReference>
<evidence type="ECO:0008006" key="4">
    <source>
        <dbReference type="Google" id="ProtNLM"/>
    </source>
</evidence>
<organism evidence="2 3">
    <name type="scientific">Rhodanobacter denitrificans</name>
    <dbReference type="NCBI Taxonomy" id="666685"/>
    <lineage>
        <taxon>Bacteria</taxon>
        <taxon>Pseudomonadati</taxon>
        <taxon>Pseudomonadota</taxon>
        <taxon>Gammaproteobacteria</taxon>
        <taxon>Lysobacterales</taxon>
        <taxon>Rhodanobacteraceae</taxon>
        <taxon>Rhodanobacter</taxon>
    </lineage>
</organism>
<feature type="chain" id="PRO_5016028050" description="Sortilin N-terminal domain-containing protein" evidence="1">
    <location>
        <begin position="21"/>
        <end position="649"/>
    </location>
</feature>
<dbReference type="EMBL" id="QFPO01000019">
    <property type="protein sequence ID" value="PZQ10689.1"/>
    <property type="molecule type" value="Genomic_DNA"/>
</dbReference>
<dbReference type="GO" id="GO:0010411">
    <property type="term" value="P:xyloglucan metabolic process"/>
    <property type="evidence" value="ECO:0007669"/>
    <property type="project" value="TreeGrafter"/>
</dbReference>
<evidence type="ECO:0000256" key="1">
    <source>
        <dbReference type="SAM" id="SignalP"/>
    </source>
</evidence>
<gene>
    <name evidence="2" type="ORF">DI564_15310</name>
</gene>
<sequence length="649" mass="70320">MRSLSRAAVPLALLAVSAQAASWHMRGPDGGPVADVAASPTSLYAATQAGVYRSLDDGRTWSRSGTGVPHGNPIERLAISPTDPDVVWAYGNGIHWRSGDGGASWMRAGPETTERLWPVTFDDAGNGDSLVTYHQSQRLLWHSADGGISWRTLTIGSGVQGWLDTLAVDARHRRYYAIADAQLSTAASGTGSWRVLGQYSYNQTQLLPDGSGQGLILVFQNVENYRIVRYDIPTRAYSEGLSLPNSAWLIGDPTTPGRLWLQTSEHHGTTSWRLRESRDFGRSWDAPHSANPVRTIAADPNRFDRLYGTGPEGLSISDDVGRHWETRTRGIPLAQVNAVALHPHDPVRLLAGTALGEIRFSDDGGAQWSEPASGLPGAPILSLAYAPSEPAIAFASTTSGLFRSDDGGRSWRAVASSGLPEAGAIDTLIVDAVNASLLTARTQGEGLYWSDDAGLNWRLGAAEIVRIAAAPSGRRIYALQHPWPNSPGRWFRLLRADRHGAAFERVEEFPLTMAVAVNPHADNVILALSNETGGDLSYATRLSSDGGVTWLERDRLFLTSQRTVRLQFDGCDSRTVYATTSGSTFARSHDLGMTWIYETLPASGGTLHELSTACHEHRSHVIVHGGPRGVLVREPETVDAIWRWGYDGD</sequence>
<dbReference type="InterPro" id="IPR052025">
    <property type="entry name" value="Xyloglucanase_GH74"/>
</dbReference>
<feature type="signal peptide" evidence="1">
    <location>
        <begin position="1"/>
        <end position="20"/>
    </location>
</feature>
<protein>
    <recommendedName>
        <fullName evidence="4">Sortilin N-terminal domain-containing protein</fullName>
    </recommendedName>
</protein>
<dbReference type="Gene3D" id="2.130.10.10">
    <property type="entry name" value="YVTN repeat-like/Quinoprotein amine dehydrogenase"/>
    <property type="match status" value="3"/>
</dbReference>
<dbReference type="CDD" id="cd15482">
    <property type="entry name" value="Sialidase_non-viral"/>
    <property type="match status" value="1"/>
</dbReference>
<comment type="caution">
    <text evidence="2">The sequence shown here is derived from an EMBL/GenBank/DDBJ whole genome shotgun (WGS) entry which is preliminary data.</text>
</comment>
<dbReference type="Proteomes" id="UP000249046">
    <property type="component" value="Unassembled WGS sequence"/>
</dbReference>
<accession>A0A2W5K451</accession>
<dbReference type="PANTHER" id="PTHR43739:SF5">
    <property type="entry name" value="EXO-ALPHA-SIALIDASE"/>
    <property type="match status" value="1"/>
</dbReference>
<keyword evidence="1" id="KW-0732">Signal</keyword>